<feature type="compositionally biased region" description="Low complexity" evidence="1">
    <location>
        <begin position="183"/>
        <end position="193"/>
    </location>
</feature>
<keyword evidence="3" id="KW-1185">Reference proteome</keyword>
<feature type="region of interest" description="Disordered" evidence="1">
    <location>
        <begin position="183"/>
        <end position="202"/>
    </location>
</feature>
<gene>
    <name evidence="2" type="ORF">QE109_01530</name>
</gene>
<protein>
    <recommendedName>
        <fullName evidence="4">DUF2202 domain-containing protein</fullName>
    </recommendedName>
</protein>
<evidence type="ECO:0008006" key="4">
    <source>
        <dbReference type="Google" id="ProtNLM"/>
    </source>
</evidence>
<reference evidence="2 3" key="1">
    <citation type="submission" date="2023-04" db="EMBL/GenBank/DDBJ databases">
        <title>Fusibacter bizertensis strain WBS, isolated from littoral bottom sediments of the Arctic seas - biochemical and genomic analysis.</title>
        <authorList>
            <person name="Brioukhanov A.L."/>
        </authorList>
    </citation>
    <scope>NUCLEOTIDE SEQUENCE [LARGE SCALE GENOMIC DNA]</scope>
    <source>
        <strain evidence="2 3">WBS</strain>
    </source>
</reference>
<comment type="caution">
    <text evidence="2">The sequence shown here is derived from an EMBL/GenBank/DDBJ whole genome shotgun (WGS) entry which is preliminary data.</text>
</comment>
<dbReference type="CDD" id="cd01048">
    <property type="entry name" value="Ferritin_like_AB2"/>
    <property type="match status" value="1"/>
</dbReference>
<name>A0ABT6N8S8_9FIRM</name>
<dbReference type="SUPFAM" id="SSF47240">
    <property type="entry name" value="Ferritin-like"/>
    <property type="match status" value="1"/>
</dbReference>
<dbReference type="InterPro" id="IPR019243">
    <property type="entry name" value="DUF2202"/>
</dbReference>
<dbReference type="InterPro" id="IPR012347">
    <property type="entry name" value="Ferritin-like"/>
</dbReference>
<evidence type="ECO:0000313" key="3">
    <source>
        <dbReference type="Proteomes" id="UP001158045"/>
    </source>
</evidence>
<dbReference type="EMBL" id="JARYZI010000001">
    <property type="protein sequence ID" value="MDH8676804.1"/>
    <property type="molecule type" value="Genomic_DNA"/>
</dbReference>
<evidence type="ECO:0000256" key="1">
    <source>
        <dbReference type="SAM" id="MobiDB-lite"/>
    </source>
</evidence>
<dbReference type="InterPro" id="IPR009078">
    <property type="entry name" value="Ferritin-like_SF"/>
</dbReference>
<dbReference type="Proteomes" id="UP001158045">
    <property type="component" value="Unassembled WGS sequence"/>
</dbReference>
<dbReference type="RefSeq" id="WP_281092603.1">
    <property type="nucleotide sequence ID" value="NZ_JARYZI010000001.1"/>
</dbReference>
<proteinExistence type="predicted"/>
<sequence length="202" mass="22266">MNNKRNLKNSFTKTMAMGFIALTLITGTVAGSTLTYASDLPLTGSAAAFADKEYTLEEMLIYAIQDEYAAQAEYDAIIKTFDTSKPYTNIIKAEGTHIDLLLPLFDTYGYEVPADTAAKNVVIPATLTETYPIGVEAEINNIAMYEAFLKQDLPADVAKVFTYLQNASENHLSAFEKQVDRNTTTNTNAKTNTRGFSGRGRW</sequence>
<accession>A0ABT6N8S8</accession>
<organism evidence="2 3">
    <name type="scientific">Fusibacter bizertensis</name>
    <dbReference type="NCBI Taxonomy" id="1488331"/>
    <lineage>
        <taxon>Bacteria</taxon>
        <taxon>Bacillati</taxon>
        <taxon>Bacillota</taxon>
        <taxon>Clostridia</taxon>
        <taxon>Eubacteriales</taxon>
        <taxon>Eubacteriales Family XII. Incertae Sedis</taxon>
        <taxon>Fusibacter</taxon>
    </lineage>
</organism>
<dbReference type="Gene3D" id="1.20.1260.10">
    <property type="match status" value="1"/>
</dbReference>
<evidence type="ECO:0000313" key="2">
    <source>
        <dbReference type="EMBL" id="MDH8676804.1"/>
    </source>
</evidence>